<dbReference type="AlphaFoldDB" id="A0A7W6NMV5"/>
<protein>
    <recommendedName>
        <fullName evidence="1">Helicase/UvrB N-terminal domain-containing protein</fullName>
    </recommendedName>
</protein>
<proteinExistence type="predicted"/>
<dbReference type="InterPro" id="IPR050742">
    <property type="entry name" value="Helicase_Restrict-Modif_Enz"/>
</dbReference>
<comment type="caution">
    <text evidence="2">The sequence shown here is derived from an EMBL/GenBank/DDBJ whole genome shotgun (WGS) entry which is preliminary data.</text>
</comment>
<dbReference type="GO" id="GO:0016787">
    <property type="term" value="F:hydrolase activity"/>
    <property type="evidence" value="ECO:0007669"/>
    <property type="project" value="InterPro"/>
</dbReference>
<dbReference type="Pfam" id="PF04851">
    <property type="entry name" value="ResIII"/>
    <property type="match status" value="1"/>
</dbReference>
<dbReference type="GO" id="GO:0005829">
    <property type="term" value="C:cytosol"/>
    <property type="evidence" value="ECO:0007669"/>
    <property type="project" value="TreeGrafter"/>
</dbReference>
<dbReference type="InterPro" id="IPR006935">
    <property type="entry name" value="Helicase/UvrB_N"/>
</dbReference>
<dbReference type="GO" id="GO:0005524">
    <property type="term" value="F:ATP binding"/>
    <property type="evidence" value="ECO:0007669"/>
    <property type="project" value="InterPro"/>
</dbReference>
<reference evidence="2 3" key="1">
    <citation type="submission" date="2020-08" db="EMBL/GenBank/DDBJ databases">
        <title>Genomic Encyclopedia of Type Strains, Phase IV (KMG-IV): sequencing the most valuable type-strain genomes for metagenomic binning, comparative biology and taxonomic classification.</title>
        <authorList>
            <person name="Goeker M."/>
        </authorList>
    </citation>
    <scope>NUCLEOTIDE SEQUENCE [LARGE SCALE GENOMIC DNA]</scope>
    <source>
        <strain evidence="2 3">DSM 23960</strain>
    </source>
</reference>
<dbReference type="GO" id="GO:0003677">
    <property type="term" value="F:DNA binding"/>
    <property type="evidence" value="ECO:0007669"/>
    <property type="project" value="InterPro"/>
</dbReference>
<keyword evidence="3" id="KW-1185">Reference proteome</keyword>
<dbReference type="PANTHER" id="PTHR47396:SF1">
    <property type="entry name" value="ATP-DEPENDENT HELICASE IRC3-RELATED"/>
    <property type="match status" value="1"/>
</dbReference>
<evidence type="ECO:0000313" key="2">
    <source>
        <dbReference type="EMBL" id="MBB4081750.1"/>
    </source>
</evidence>
<dbReference type="SUPFAM" id="SSF52540">
    <property type="entry name" value="P-loop containing nucleoside triphosphate hydrolases"/>
    <property type="match status" value="1"/>
</dbReference>
<dbReference type="Gene3D" id="3.40.50.300">
    <property type="entry name" value="P-loop containing nucleotide triphosphate hydrolases"/>
    <property type="match status" value="2"/>
</dbReference>
<dbReference type="RefSeq" id="WP_183202756.1">
    <property type="nucleotide sequence ID" value="NZ_BAAAER010000010.1"/>
</dbReference>
<dbReference type="PANTHER" id="PTHR47396">
    <property type="entry name" value="TYPE I RESTRICTION ENZYME ECOKI R PROTEIN"/>
    <property type="match status" value="1"/>
</dbReference>
<name>A0A7W6NMV5_9CAUL</name>
<evidence type="ECO:0000313" key="3">
    <source>
        <dbReference type="Proteomes" id="UP000529946"/>
    </source>
</evidence>
<feature type="domain" description="Helicase/UvrB N-terminal" evidence="1">
    <location>
        <begin position="3"/>
        <end position="184"/>
    </location>
</feature>
<sequence length="863" mass="95642">MKFTLINYQEEAVADVLKRLKKARKDWCEDGDRSAFSLTAATGAGKTVMAAAALEALFQGDDKFDFDPDKGAVVIWFSDDPSLNEQTRYRLTQAADRIHMADMVVVDNSFQREKLQPGKIYFLNTQKLGKNSLLTRGHDADGTFPEMRPDLRSYTIWDTIKNTIEDPDLTLYLVLDEAHRGMGTPVAAAQNERSTIVKRLINGHGPVPPMPVVWGISATVERFNAAMDAAAADGRNRLANVTVNPELVQESGLLKDVIVLDTPDEVGAFDTVLLKRATTKLKEISAAWDAYSKAEGGEIVTPLMVLQAPDKPDETMVAEWITTILETWPDLTIDAFANVFGEHRTETFKGYHVPYIEPQDVQERKHIRVLVAKNAISTGWDCPRAEVMVSFRAATDRTHITQLLGRMVRSPLARRIPGHERLNSVDCLLPKFNKGAVVEIANALTQGGAAGEGAMPLRRVVINAVEMTPNPAIPETVWERFEALPSQSLPQRSSKPLQRLTALAHELSRDKILGGAGKKAHAAMHEVLDAEAARFAEAIRARRRDVMEVEGAALKVDVKGGEMSFDAFVERADFRVIEDAYRRAARQFSPDVTKTYADVVCGRLMEERGIEDFEEGLIDAHTEVAALGLIPEVKTALERAATALTDEWFEAYREQIRGLSDERREDYRVIQGMSDAPQDVGVARPMSRMEATKVREESGAERTIPTFEHHLLCDNKGRYPAELKEPEKKVLAAEIEKQGFIGWYRNPARASQDSLGVAYRMDGAWSVVRPDFLFFAQTADGSIVVDIVDPHGTWLGDALPKLKGLADFAETHGEVFRRIEAVDEIDGVLKMLDLKDPAAREAIRTAESAKVAYLGSAAKPYPG</sequence>
<dbReference type="Proteomes" id="UP000529946">
    <property type="component" value="Unassembled WGS sequence"/>
</dbReference>
<dbReference type="EMBL" id="JACIDM010000001">
    <property type="protein sequence ID" value="MBB4081750.1"/>
    <property type="molecule type" value="Genomic_DNA"/>
</dbReference>
<gene>
    <name evidence="2" type="ORF">GGR12_000589</name>
</gene>
<organism evidence="2 3">
    <name type="scientific">Brevundimonas lenta</name>
    <dbReference type="NCBI Taxonomy" id="424796"/>
    <lineage>
        <taxon>Bacteria</taxon>
        <taxon>Pseudomonadati</taxon>
        <taxon>Pseudomonadota</taxon>
        <taxon>Alphaproteobacteria</taxon>
        <taxon>Caulobacterales</taxon>
        <taxon>Caulobacteraceae</taxon>
        <taxon>Brevundimonas</taxon>
    </lineage>
</organism>
<dbReference type="CDD" id="cd18785">
    <property type="entry name" value="SF2_C"/>
    <property type="match status" value="1"/>
</dbReference>
<evidence type="ECO:0000259" key="1">
    <source>
        <dbReference type="Pfam" id="PF04851"/>
    </source>
</evidence>
<accession>A0A7W6NMV5</accession>
<dbReference type="InterPro" id="IPR027417">
    <property type="entry name" value="P-loop_NTPase"/>
</dbReference>